<dbReference type="Gene3D" id="3.30.2140.20">
    <property type="match status" value="1"/>
</dbReference>
<dbReference type="AlphaFoldDB" id="H2YIT2"/>
<dbReference type="Ensembl" id="ENSCSAVT00000005302.1">
    <property type="protein sequence ID" value="ENSCSAVP00000005231.1"/>
    <property type="gene ID" value="ENSCSAVG00000003115.1"/>
</dbReference>
<dbReference type="PANTHER" id="PTHR11786:SF0">
    <property type="entry name" value="ARYLAMINE N-ACETYLTRANSFERASE 4-RELATED"/>
    <property type="match status" value="1"/>
</dbReference>
<evidence type="ECO:0000256" key="3">
    <source>
        <dbReference type="ARBA" id="ARBA00023315"/>
    </source>
</evidence>
<dbReference type="Proteomes" id="UP000007875">
    <property type="component" value="Unassembled WGS sequence"/>
</dbReference>
<keyword evidence="6" id="KW-1185">Reference proteome</keyword>
<evidence type="ECO:0000256" key="2">
    <source>
        <dbReference type="ARBA" id="ARBA00012701"/>
    </source>
</evidence>
<dbReference type="PRINTS" id="PR01543">
    <property type="entry name" value="ANATRNSFRASE"/>
</dbReference>
<proteinExistence type="inferred from homology"/>
<dbReference type="PANTHER" id="PTHR11786">
    <property type="entry name" value="N-HYDROXYARYLAMINE O-ACETYLTRANSFERASE"/>
    <property type="match status" value="1"/>
</dbReference>
<dbReference type="SUPFAM" id="SSF54001">
    <property type="entry name" value="Cysteine proteinases"/>
    <property type="match status" value="1"/>
</dbReference>
<reference evidence="5" key="3">
    <citation type="submission" date="2025-09" db="UniProtKB">
        <authorList>
            <consortium name="Ensembl"/>
        </authorList>
    </citation>
    <scope>IDENTIFICATION</scope>
</reference>
<evidence type="ECO:0000313" key="6">
    <source>
        <dbReference type="Proteomes" id="UP000007875"/>
    </source>
</evidence>
<dbReference type="EC" id="2.3.1.5" evidence="2"/>
<dbReference type="InterPro" id="IPR001447">
    <property type="entry name" value="Arylamine_N-AcTrfase"/>
</dbReference>
<evidence type="ECO:0000313" key="5">
    <source>
        <dbReference type="Ensembl" id="ENSCSAVP00000005231.1"/>
    </source>
</evidence>
<evidence type="ECO:0000256" key="1">
    <source>
        <dbReference type="ARBA" id="ARBA00006547"/>
    </source>
</evidence>
<protein>
    <recommendedName>
        <fullName evidence="2">arylamine N-acetyltransferase</fullName>
        <ecNumber evidence="2">2.3.1.5</ecNumber>
    </recommendedName>
</protein>
<organism evidence="5 6">
    <name type="scientific">Ciona savignyi</name>
    <name type="common">Pacific transparent sea squirt</name>
    <dbReference type="NCBI Taxonomy" id="51511"/>
    <lineage>
        <taxon>Eukaryota</taxon>
        <taxon>Metazoa</taxon>
        <taxon>Chordata</taxon>
        <taxon>Tunicata</taxon>
        <taxon>Ascidiacea</taxon>
        <taxon>Phlebobranchia</taxon>
        <taxon>Cionidae</taxon>
        <taxon>Ciona</taxon>
    </lineage>
</organism>
<dbReference type="Pfam" id="PF00797">
    <property type="entry name" value="Acetyltransf_2"/>
    <property type="match status" value="1"/>
</dbReference>
<reference evidence="5" key="2">
    <citation type="submission" date="2025-08" db="UniProtKB">
        <authorList>
            <consortium name="Ensembl"/>
        </authorList>
    </citation>
    <scope>IDENTIFICATION</scope>
</reference>
<dbReference type="GeneTree" id="ENSGT00390000012054"/>
<dbReference type="InterPro" id="IPR053710">
    <property type="entry name" value="Arylamine_NAT_domain_sf"/>
</dbReference>
<evidence type="ECO:0000256" key="4">
    <source>
        <dbReference type="RuleBase" id="RU003452"/>
    </source>
</evidence>
<accession>H2YIT2</accession>
<dbReference type="InterPro" id="IPR038765">
    <property type="entry name" value="Papain-like_cys_pep_sf"/>
</dbReference>
<dbReference type="GO" id="GO:0004060">
    <property type="term" value="F:arylamine N-acetyltransferase activity"/>
    <property type="evidence" value="ECO:0007669"/>
    <property type="project" value="UniProtKB-EC"/>
</dbReference>
<sequence>MNAKDYLERIKYRGETTPTLDNLARICGAHVSNVPFENLDLFGGPPLSMELEGLYEKIVRRCRGGMSFELNRLFQWLLVELGFTVTVVQSESYCVVNDAFVAVQPSLMVTMDDGERYLIDVSFSKGFCLSSPLKFELLKEQPQPQGMFRVRSTGTQEVVYIEMRWFDVVDSTGEASPAEDIEKSFGDSKYRVKDWVIQHRITVRSFEWNHFVPHLDAILSDSASRVRTNSICAILRASTATVLWGNSLIQKQTSKSHRKGPEMMLSMNRMLLSDFPALLEVIRCVFGMREFEMKFSPQSRDITSKPFIVY</sequence>
<keyword evidence="4" id="KW-0808">Transferase</keyword>
<dbReference type="HOGENOM" id="CLU_049918_3_0_1"/>
<name>H2YIT2_CIOSA</name>
<comment type="similarity">
    <text evidence="1 4">Belongs to the arylamine N-acetyltransferase family.</text>
</comment>
<dbReference type="InParanoid" id="H2YIT2"/>
<dbReference type="OMA" id="RNTICAI"/>
<reference evidence="6" key="1">
    <citation type="submission" date="2003-08" db="EMBL/GenBank/DDBJ databases">
        <authorList>
            <person name="Birren B."/>
            <person name="Nusbaum C."/>
            <person name="Abebe A."/>
            <person name="Abouelleil A."/>
            <person name="Adekoya E."/>
            <person name="Ait-zahra M."/>
            <person name="Allen N."/>
            <person name="Allen T."/>
            <person name="An P."/>
            <person name="Anderson M."/>
            <person name="Anderson S."/>
            <person name="Arachchi H."/>
            <person name="Armbruster J."/>
            <person name="Bachantsang P."/>
            <person name="Baldwin J."/>
            <person name="Barry A."/>
            <person name="Bayul T."/>
            <person name="Blitshsteyn B."/>
            <person name="Bloom T."/>
            <person name="Blye J."/>
            <person name="Boguslavskiy L."/>
            <person name="Borowsky M."/>
            <person name="Boukhgalter B."/>
            <person name="Brunache A."/>
            <person name="Butler J."/>
            <person name="Calixte N."/>
            <person name="Calvo S."/>
            <person name="Camarata J."/>
            <person name="Campo K."/>
            <person name="Chang J."/>
            <person name="Cheshatsang Y."/>
            <person name="Citroen M."/>
            <person name="Collymore A."/>
            <person name="Considine T."/>
            <person name="Cook A."/>
            <person name="Cooke P."/>
            <person name="Corum B."/>
            <person name="Cuomo C."/>
            <person name="David R."/>
            <person name="Dawoe T."/>
            <person name="Degray S."/>
            <person name="Dodge S."/>
            <person name="Dooley K."/>
            <person name="Dorje P."/>
            <person name="Dorjee K."/>
            <person name="Dorris L."/>
            <person name="Duffey N."/>
            <person name="Dupes A."/>
            <person name="Elkins T."/>
            <person name="Engels R."/>
            <person name="Erickson J."/>
            <person name="Farina A."/>
            <person name="Faro S."/>
            <person name="Ferreira P."/>
            <person name="Fischer H."/>
            <person name="Fitzgerald M."/>
            <person name="Foley K."/>
            <person name="Gage D."/>
            <person name="Galagan J."/>
            <person name="Gearin G."/>
            <person name="Gnerre S."/>
            <person name="Gnirke A."/>
            <person name="Goyette A."/>
            <person name="Graham J."/>
            <person name="Grandbois E."/>
            <person name="Gyaltsen K."/>
            <person name="Hafez N."/>
            <person name="Hagopian D."/>
            <person name="Hagos B."/>
            <person name="Hall J."/>
            <person name="Hatcher B."/>
            <person name="Heller A."/>
            <person name="Higgins H."/>
            <person name="Honan T."/>
            <person name="Horn A."/>
            <person name="Houde N."/>
            <person name="Hughes L."/>
            <person name="Hulme W."/>
            <person name="Husby E."/>
            <person name="Iliev I."/>
            <person name="Jaffe D."/>
            <person name="Jones C."/>
            <person name="Kamal M."/>
            <person name="Kamat A."/>
            <person name="Kamvysselis M."/>
            <person name="Karlsson E."/>
            <person name="Kells C."/>
            <person name="Kieu A."/>
            <person name="Kisner P."/>
            <person name="Kodira C."/>
            <person name="Kulbokas E."/>
            <person name="Labutti K."/>
            <person name="Lama D."/>
            <person name="Landers T."/>
            <person name="Leger J."/>
            <person name="Levine S."/>
            <person name="Lewis D."/>
            <person name="Lewis T."/>
            <person name="Lindblad-toh K."/>
            <person name="Liu X."/>
            <person name="Lokyitsang T."/>
            <person name="Lokyitsang Y."/>
            <person name="Lucien O."/>
            <person name="Lui A."/>
            <person name="Ma L.J."/>
            <person name="Mabbitt R."/>
            <person name="Macdonald J."/>
            <person name="Maclean C."/>
            <person name="Major J."/>
            <person name="Manning J."/>
            <person name="Marabella R."/>
            <person name="Maru K."/>
            <person name="Matthews C."/>
            <person name="Mauceli E."/>
            <person name="Mccarthy M."/>
            <person name="Mcdonough S."/>
            <person name="Mcghee T."/>
            <person name="Meldrim J."/>
            <person name="Meneus L."/>
            <person name="Mesirov J."/>
            <person name="Mihalev A."/>
            <person name="Mihova T."/>
            <person name="Mikkelsen T."/>
            <person name="Mlenga V."/>
            <person name="Moru K."/>
            <person name="Mozes J."/>
            <person name="Mulrain L."/>
            <person name="Munson G."/>
            <person name="Naylor J."/>
            <person name="Newes C."/>
            <person name="Nguyen C."/>
            <person name="Nguyen N."/>
            <person name="Nguyen T."/>
            <person name="Nicol R."/>
            <person name="Nielsen C."/>
            <person name="Nizzari M."/>
            <person name="Norbu C."/>
            <person name="Norbu N."/>
            <person name="O'donnell P."/>
            <person name="Okoawo O."/>
            <person name="O'leary S."/>
            <person name="Omotosho B."/>
            <person name="O'neill K."/>
            <person name="Osman S."/>
            <person name="Parker S."/>
            <person name="Perrin D."/>
            <person name="Phunkhang P."/>
            <person name="Piqani B."/>
            <person name="Purcell S."/>
            <person name="Rachupka T."/>
            <person name="Ramasamy U."/>
            <person name="Rameau R."/>
            <person name="Ray V."/>
            <person name="Raymond C."/>
            <person name="Retta R."/>
            <person name="Richardson S."/>
            <person name="Rise C."/>
            <person name="Rodriguez J."/>
            <person name="Rogers J."/>
            <person name="Rogov P."/>
            <person name="Rutman M."/>
            <person name="Schupbach R."/>
            <person name="Seaman C."/>
            <person name="Settipalli S."/>
            <person name="Sharpe T."/>
            <person name="Sheridan J."/>
            <person name="Sherpa N."/>
            <person name="Shi J."/>
            <person name="Smirnov S."/>
            <person name="Smith C."/>
            <person name="Sougnez C."/>
            <person name="Spencer B."/>
            <person name="Stalker J."/>
            <person name="Stange-thomann N."/>
            <person name="Stavropoulos S."/>
            <person name="Stetson K."/>
            <person name="Stone C."/>
            <person name="Stone S."/>
            <person name="Stubbs M."/>
            <person name="Talamas J."/>
            <person name="Tchuinga P."/>
            <person name="Tenzing P."/>
            <person name="Tesfaye S."/>
            <person name="Theodore J."/>
            <person name="Thoulutsang Y."/>
            <person name="Topham K."/>
            <person name="Towey S."/>
            <person name="Tsamla T."/>
            <person name="Tsomo N."/>
            <person name="Vallee D."/>
            <person name="Vassiliev H."/>
            <person name="Venkataraman V."/>
            <person name="Vinson J."/>
            <person name="Vo A."/>
            <person name="Wade C."/>
            <person name="Wang S."/>
            <person name="Wangchuk T."/>
            <person name="Wangdi T."/>
            <person name="Whittaker C."/>
            <person name="Wilkinson J."/>
            <person name="Wu Y."/>
            <person name="Wyman D."/>
            <person name="Yadav S."/>
            <person name="Yang S."/>
            <person name="Yang X."/>
            <person name="Yeager S."/>
            <person name="Yee E."/>
            <person name="Young G."/>
            <person name="Zainoun J."/>
            <person name="Zembeck L."/>
            <person name="Zimmer A."/>
            <person name="Zody M."/>
            <person name="Lander E."/>
        </authorList>
    </citation>
    <scope>NUCLEOTIDE SEQUENCE [LARGE SCALE GENOMIC DNA]</scope>
</reference>
<dbReference type="STRING" id="51511.ENSCSAVP00000005231"/>
<keyword evidence="3 4" id="KW-0012">Acyltransferase</keyword>